<dbReference type="PROSITE" id="PS51085">
    <property type="entry name" value="2FE2S_FER_2"/>
    <property type="match status" value="1"/>
</dbReference>
<evidence type="ECO:0000256" key="4">
    <source>
        <dbReference type="ARBA" id="ARBA00022723"/>
    </source>
</evidence>
<dbReference type="PRINTS" id="PR00371">
    <property type="entry name" value="FPNCR"/>
</dbReference>
<evidence type="ECO:0000256" key="8">
    <source>
        <dbReference type="ARBA" id="ARBA00023014"/>
    </source>
</evidence>
<dbReference type="InterPro" id="IPR050415">
    <property type="entry name" value="MRET"/>
</dbReference>
<comment type="cofactor">
    <cofactor evidence="1">
        <name>FAD</name>
        <dbReference type="ChEBI" id="CHEBI:57692"/>
    </cofactor>
</comment>
<dbReference type="PROSITE" id="PS51384">
    <property type="entry name" value="FAD_FR"/>
    <property type="match status" value="1"/>
</dbReference>
<dbReference type="Pfam" id="PF00970">
    <property type="entry name" value="FAD_binding_6"/>
    <property type="match status" value="1"/>
</dbReference>
<dbReference type="InterPro" id="IPR008333">
    <property type="entry name" value="Cbr1-like_FAD-bd_dom"/>
</dbReference>
<keyword evidence="8" id="KW-0411">Iron-sulfur</keyword>
<evidence type="ECO:0000259" key="11">
    <source>
        <dbReference type="PROSITE" id="PS51085"/>
    </source>
</evidence>
<evidence type="ECO:0000259" key="12">
    <source>
        <dbReference type="PROSITE" id="PS51384"/>
    </source>
</evidence>
<dbReference type="PROSITE" id="PS00197">
    <property type="entry name" value="2FE2S_FER_1"/>
    <property type="match status" value="1"/>
</dbReference>
<dbReference type="InterPro" id="IPR001041">
    <property type="entry name" value="2Fe-2S_ferredoxin-type"/>
</dbReference>
<dbReference type="SUPFAM" id="SSF52343">
    <property type="entry name" value="Ferredoxin reductase-like, C-terminal NADP-linked domain"/>
    <property type="match status" value="1"/>
</dbReference>
<dbReference type="Pfam" id="PF00111">
    <property type="entry name" value="Fer2"/>
    <property type="match status" value="1"/>
</dbReference>
<feature type="domain" description="FAD-binding FR-type" evidence="12">
    <location>
        <begin position="4"/>
        <end position="108"/>
    </location>
</feature>
<dbReference type="GO" id="GO:0046872">
    <property type="term" value="F:metal ion binding"/>
    <property type="evidence" value="ECO:0007669"/>
    <property type="project" value="UniProtKB-KW"/>
</dbReference>
<dbReference type="CDD" id="cd00207">
    <property type="entry name" value="fer2"/>
    <property type="match status" value="1"/>
</dbReference>
<keyword evidence="3" id="KW-0001">2Fe-2S</keyword>
<feature type="domain" description="2Fe-2S ferredoxin-type" evidence="11">
    <location>
        <begin position="274"/>
        <end position="365"/>
    </location>
</feature>
<organism evidence="13 14">
    <name type="scientific">Cognaticolwellia beringensis</name>
    <dbReference type="NCBI Taxonomy" id="1967665"/>
    <lineage>
        <taxon>Bacteria</taxon>
        <taxon>Pseudomonadati</taxon>
        <taxon>Pseudomonadota</taxon>
        <taxon>Gammaproteobacteria</taxon>
        <taxon>Alteromonadales</taxon>
        <taxon>Colwelliaceae</taxon>
        <taxon>Cognaticolwellia</taxon>
    </lineage>
</organism>
<dbReference type="GO" id="GO:0016491">
    <property type="term" value="F:oxidoreductase activity"/>
    <property type="evidence" value="ECO:0007669"/>
    <property type="project" value="UniProtKB-KW"/>
</dbReference>
<evidence type="ECO:0000256" key="1">
    <source>
        <dbReference type="ARBA" id="ARBA00001974"/>
    </source>
</evidence>
<reference evidence="13 14" key="1">
    <citation type="submission" date="2017-08" db="EMBL/GenBank/DDBJ databases">
        <title>Complete genome of Colwellia sp. NB097-1, a psychrophile bacterium ioslated from Bering Sea.</title>
        <authorList>
            <person name="Chen X."/>
        </authorList>
    </citation>
    <scope>NUCLEOTIDE SEQUENCE [LARGE SCALE GENOMIC DNA]</scope>
    <source>
        <strain evidence="13 14">NB097-1</strain>
    </source>
</reference>
<protein>
    <submittedName>
        <fullName evidence="13">Phenylacetic acid degradation protein</fullName>
    </submittedName>
</protein>
<dbReference type="InterPro" id="IPR017927">
    <property type="entry name" value="FAD-bd_FR_type"/>
</dbReference>
<proteinExistence type="predicted"/>
<dbReference type="RefSeq" id="WP_081151518.1">
    <property type="nucleotide sequence ID" value="NZ_CP020465.1"/>
</dbReference>
<dbReference type="SUPFAM" id="SSF54292">
    <property type="entry name" value="2Fe-2S ferredoxin-like"/>
    <property type="match status" value="1"/>
</dbReference>
<dbReference type="GO" id="GO:0051537">
    <property type="term" value="F:2 iron, 2 sulfur cluster binding"/>
    <property type="evidence" value="ECO:0007669"/>
    <property type="project" value="UniProtKB-KW"/>
</dbReference>
<keyword evidence="5" id="KW-0274">FAD</keyword>
<sequence length="365" mass="40325">MSDTRFYPLTISAVTPETETAICISFNVPAELKETFAFTQGQFLTLSAIIDGKEVRRAYSICSGVDDGALKVGIKRVDGGVFSNYANDNFKPGTQVNVLPPQGSFFTQLNSDNQKRYMCLAVGSGITPILSITKSILSREPKSFVTLLYGNRQTSQMMFKEELSFLKNHYLERLQLIHIMSMEDQGTDLLAGRIDNKKGYKLQKSGLINIKNTDDVFICGPESMMSEVSHGFRQEGLSDDSIHYELFGSSADDAQEALKKAKARREKFGDDKASKISLRADGRMITFPLSTVGENILDAGMRNGIELPYSCKAGVCSTCKAKLVKGTVDMDISHGLEPHEIEAGYILTCQSHPTSDEVEVDFDKR</sequence>
<evidence type="ECO:0000256" key="7">
    <source>
        <dbReference type="ARBA" id="ARBA00023004"/>
    </source>
</evidence>
<dbReference type="InterPro" id="IPR017938">
    <property type="entry name" value="Riboflavin_synthase-like_b-brl"/>
</dbReference>
<keyword evidence="6" id="KW-0560">Oxidoreductase</keyword>
<keyword evidence="7" id="KW-0408">Iron</keyword>
<gene>
    <name evidence="13" type="ORF">B5D82_10970</name>
</gene>
<evidence type="ECO:0000313" key="14">
    <source>
        <dbReference type="Proteomes" id="UP000202259"/>
    </source>
</evidence>
<dbReference type="InterPro" id="IPR006058">
    <property type="entry name" value="2Fe2S_fd_BS"/>
</dbReference>
<dbReference type="PRINTS" id="PR00410">
    <property type="entry name" value="PHEHYDRXLASE"/>
</dbReference>
<comment type="cofactor">
    <cofactor evidence="10">
        <name>[2Fe-2S] cluster</name>
        <dbReference type="ChEBI" id="CHEBI:190135"/>
    </cofactor>
</comment>
<keyword evidence="2" id="KW-0285">Flavoprotein</keyword>
<dbReference type="Pfam" id="PF00175">
    <property type="entry name" value="NAD_binding_1"/>
    <property type="match status" value="1"/>
</dbReference>
<evidence type="ECO:0000256" key="6">
    <source>
        <dbReference type="ARBA" id="ARBA00023002"/>
    </source>
</evidence>
<dbReference type="InterPro" id="IPR001709">
    <property type="entry name" value="Flavoprot_Pyr_Nucl_cyt_Rdtase"/>
</dbReference>
<dbReference type="KEGG" id="cber:B5D82_10970"/>
<dbReference type="PANTHER" id="PTHR47354">
    <property type="entry name" value="NADH OXIDOREDUCTASE HCR"/>
    <property type="match status" value="1"/>
</dbReference>
<dbReference type="Gene3D" id="3.40.50.80">
    <property type="entry name" value="Nucleotide-binding domain of ferredoxin-NADP reductase (FNR) module"/>
    <property type="match status" value="1"/>
</dbReference>
<dbReference type="GO" id="GO:0050660">
    <property type="term" value="F:flavin adenine dinucleotide binding"/>
    <property type="evidence" value="ECO:0007669"/>
    <property type="project" value="TreeGrafter"/>
</dbReference>
<dbReference type="InterPro" id="IPR012675">
    <property type="entry name" value="Beta-grasp_dom_sf"/>
</dbReference>
<keyword evidence="4" id="KW-0479">Metal-binding</keyword>
<evidence type="ECO:0000256" key="3">
    <source>
        <dbReference type="ARBA" id="ARBA00022714"/>
    </source>
</evidence>
<accession>A0A222GA19</accession>
<evidence type="ECO:0000256" key="10">
    <source>
        <dbReference type="ARBA" id="ARBA00034078"/>
    </source>
</evidence>
<evidence type="ECO:0000313" key="13">
    <source>
        <dbReference type="EMBL" id="ASP48234.1"/>
    </source>
</evidence>
<dbReference type="Gene3D" id="2.40.30.10">
    <property type="entry name" value="Translation factors"/>
    <property type="match status" value="1"/>
</dbReference>
<dbReference type="OrthoDB" id="9796486at2"/>
<dbReference type="EMBL" id="CP020465">
    <property type="protein sequence ID" value="ASP48234.1"/>
    <property type="molecule type" value="Genomic_DNA"/>
</dbReference>
<evidence type="ECO:0000256" key="2">
    <source>
        <dbReference type="ARBA" id="ARBA00022630"/>
    </source>
</evidence>
<dbReference type="SUPFAM" id="SSF63380">
    <property type="entry name" value="Riboflavin synthase domain-like"/>
    <property type="match status" value="1"/>
</dbReference>
<dbReference type="CDD" id="cd06214">
    <property type="entry name" value="PA_degradation_oxidoreductase_like"/>
    <property type="match status" value="1"/>
</dbReference>
<dbReference type="AlphaFoldDB" id="A0A222GA19"/>
<evidence type="ECO:0000256" key="5">
    <source>
        <dbReference type="ARBA" id="ARBA00022827"/>
    </source>
</evidence>
<dbReference type="Gene3D" id="3.10.20.30">
    <property type="match status" value="1"/>
</dbReference>
<evidence type="ECO:0000256" key="9">
    <source>
        <dbReference type="ARBA" id="ARBA00023075"/>
    </source>
</evidence>
<dbReference type="PANTHER" id="PTHR47354:SF8">
    <property type="entry name" value="1,2-PHENYLACETYL-COA EPOXIDASE, SUBUNIT E"/>
    <property type="match status" value="1"/>
</dbReference>
<dbReference type="InterPro" id="IPR036010">
    <property type="entry name" value="2Fe-2S_ferredoxin-like_sf"/>
</dbReference>
<name>A0A222GA19_9GAMM</name>
<dbReference type="InterPro" id="IPR001433">
    <property type="entry name" value="OxRdtase_FAD/NAD-bd"/>
</dbReference>
<keyword evidence="9" id="KW-0830">Ubiquinone</keyword>
<dbReference type="InterPro" id="IPR039261">
    <property type="entry name" value="FNR_nucleotide-bd"/>
</dbReference>
<keyword evidence="14" id="KW-1185">Reference proteome</keyword>
<dbReference type="Proteomes" id="UP000202259">
    <property type="component" value="Chromosome"/>
</dbReference>